<sequence length="819" mass="92129">MTVEADGLFAEGEPVHALKRAIASGRTILVIGDLCSQIDGRRVGTNALRSALIRIATKGAQDDDVSARLDEALQAAKREDHKAVIDALKDAADFTAEVSEFYRRLFQGPWERIYNLAPIDLPQILEKIPSSGGISYVDARTDFRVEHNKNQLVDFCGFRSSAGVDQEFSVPNGSGMGPADHWYRQFAADVVSRPVLILATESNNDLWMFVRSRTVTESNGTMSPGFFCFEQRSFTDTLRAGNHSIASIDLPFSDLDRTCLASNIQEVSDGHRMLTRIRNGQDLRVGAQLVTNFLRRQETPSWEFLRGHDPSWGDISADRTVRLSRLSRLYQSLSTEKGRRNFVLLKGRSGSGKTTLLMRLAFELETKGLVVAWIDRSASDRVSDIVKQVESLAPDAVLIDDLDIFGDSSADFVRRLNRSGRTLVVATVRTTRLWAIEKPPNADIVDGDADLSDKDLKSLLEKLRDAGLLGELNRTAEPDRVHRLRELSKRDLLAALIQIVTGQPFEARIQSEYDQLDPPEQHAYSLICFGASRVYEASYLPEQDLLQMLTPAPPYGNFIVHIEALVDSRLIVRDPLGLRVRHRAIADAVVKSFDHKKMAEMVLVMLVFYAGRAVHIKDPTHPDRRQLIHLLSHSHMVDLRLGPDFVRPIYEKVQPLLSRDFHFWLQRGAFEVERGDLDLADSYLESARACEGGDLDFKVITEWGFMRLKKARRNADDRLEQTKAIRAVGELEQIARREGARSPHTFTILIRHGTEWLQDSRVLGDAERQKIAIRIRDMLQLGSAVVRDNRDFARAANEMKGKIEALASGDDEPFAFPLM</sequence>
<dbReference type="Gene3D" id="3.40.50.300">
    <property type="entry name" value="P-loop containing nucleotide triphosphate hydrolases"/>
    <property type="match status" value="1"/>
</dbReference>
<organism evidence="2 3">
    <name type="scientific">Actinoplanes xinjiangensis</name>
    <dbReference type="NCBI Taxonomy" id="512350"/>
    <lineage>
        <taxon>Bacteria</taxon>
        <taxon>Bacillati</taxon>
        <taxon>Actinomycetota</taxon>
        <taxon>Actinomycetes</taxon>
        <taxon>Micromonosporales</taxon>
        <taxon>Micromonosporaceae</taxon>
        <taxon>Actinoplanes</taxon>
    </lineage>
</organism>
<proteinExistence type="predicted"/>
<dbReference type="RefSeq" id="WP_146246405.1">
    <property type="nucleotide sequence ID" value="NZ_BONA01000053.1"/>
</dbReference>
<keyword evidence="3" id="KW-1185">Reference proteome</keyword>
<protein>
    <recommendedName>
        <fullName evidence="1">AAA+ ATPase domain-containing protein</fullName>
    </recommendedName>
</protein>
<dbReference type="SMART" id="SM00382">
    <property type="entry name" value="AAA"/>
    <property type="match status" value="1"/>
</dbReference>
<dbReference type="InterPro" id="IPR057574">
    <property type="entry name" value="nSTAND_NTPase5_dom"/>
</dbReference>
<dbReference type="InterPro" id="IPR003593">
    <property type="entry name" value="AAA+_ATPase"/>
</dbReference>
<dbReference type="SUPFAM" id="SSF52540">
    <property type="entry name" value="P-loop containing nucleoside triphosphate hydrolases"/>
    <property type="match status" value="1"/>
</dbReference>
<dbReference type="EMBL" id="QGGR01000010">
    <property type="protein sequence ID" value="PWK46307.1"/>
    <property type="molecule type" value="Genomic_DNA"/>
</dbReference>
<dbReference type="Pfam" id="PF25199">
    <property type="entry name" value="nSTAND_NTPase5"/>
    <property type="match status" value="1"/>
</dbReference>
<dbReference type="AlphaFoldDB" id="A0A316FW86"/>
<name>A0A316FW86_9ACTN</name>
<dbReference type="OrthoDB" id="4217949at2"/>
<reference evidence="2 3" key="1">
    <citation type="submission" date="2018-05" db="EMBL/GenBank/DDBJ databases">
        <title>Genomic Encyclopedia of Archaeal and Bacterial Type Strains, Phase II (KMG-II): from individual species to whole genera.</title>
        <authorList>
            <person name="Goeker M."/>
        </authorList>
    </citation>
    <scope>NUCLEOTIDE SEQUENCE [LARGE SCALE GENOMIC DNA]</scope>
    <source>
        <strain evidence="2 3">DSM 45184</strain>
    </source>
</reference>
<evidence type="ECO:0000259" key="1">
    <source>
        <dbReference type="SMART" id="SM00382"/>
    </source>
</evidence>
<accession>A0A316FW86</accession>
<dbReference type="CDD" id="cd00267">
    <property type="entry name" value="ABC_ATPase"/>
    <property type="match status" value="1"/>
</dbReference>
<feature type="domain" description="AAA+ ATPase" evidence="1">
    <location>
        <begin position="339"/>
        <end position="455"/>
    </location>
</feature>
<comment type="caution">
    <text evidence="2">The sequence shown here is derived from an EMBL/GenBank/DDBJ whole genome shotgun (WGS) entry which is preliminary data.</text>
</comment>
<dbReference type="InterPro" id="IPR027417">
    <property type="entry name" value="P-loop_NTPase"/>
</dbReference>
<gene>
    <name evidence="2" type="ORF">BC793_110301</name>
</gene>
<dbReference type="Proteomes" id="UP000245697">
    <property type="component" value="Unassembled WGS sequence"/>
</dbReference>
<evidence type="ECO:0000313" key="3">
    <source>
        <dbReference type="Proteomes" id="UP000245697"/>
    </source>
</evidence>
<evidence type="ECO:0000313" key="2">
    <source>
        <dbReference type="EMBL" id="PWK46307.1"/>
    </source>
</evidence>